<evidence type="ECO:0000256" key="11">
    <source>
        <dbReference type="ARBA" id="ARBA00022989"/>
    </source>
</evidence>
<feature type="transmembrane region" description="Helical" evidence="16">
    <location>
        <begin position="801"/>
        <end position="822"/>
    </location>
</feature>
<protein>
    <recommendedName>
        <fullName evidence="4">RING-type E3 ubiquitin transferase</fullName>
        <ecNumber evidence="4">2.3.2.27</ecNumber>
    </recommendedName>
</protein>
<dbReference type="InterPro" id="IPR001841">
    <property type="entry name" value="Znf_RING"/>
</dbReference>
<comment type="catalytic activity">
    <reaction evidence="1">
        <text>S-ubiquitinyl-[E2 ubiquitin-conjugating enzyme]-L-cysteine + [acceptor protein]-L-lysine = [E2 ubiquitin-conjugating enzyme]-L-cysteine + N(6)-ubiquitinyl-[acceptor protein]-L-lysine.</text>
        <dbReference type="EC" id="2.3.2.27"/>
    </reaction>
</comment>
<keyword evidence="9" id="KW-0833">Ubl conjugation pathway</keyword>
<name>A0AB34L5Q6_9PEZI</name>
<dbReference type="GO" id="GO:0008270">
    <property type="term" value="F:zinc ion binding"/>
    <property type="evidence" value="ECO:0007669"/>
    <property type="project" value="UniProtKB-KW"/>
</dbReference>
<feature type="domain" description="RING-type" evidence="17">
    <location>
        <begin position="51"/>
        <end position="98"/>
    </location>
</feature>
<dbReference type="CDD" id="cd16702">
    <property type="entry name" value="RING_CH-C4HC3_MARCH6"/>
    <property type="match status" value="1"/>
</dbReference>
<feature type="transmembrane region" description="Helical" evidence="16">
    <location>
        <begin position="1580"/>
        <end position="1598"/>
    </location>
</feature>
<dbReference type="EC" id="2.3.2.27" evidence="4"/>
<feature type="transmembrane region" description="Helical" evidence="16">
    <location>
        <begin position="1202"/>
        <end position="1225"/>
    </location>
</feature>
<dbReference type="InterPro" id="IPR011016">
    <property type="entry name" value="Znf_RING-CH"/>
</dbReference>
<keyword evidence="14" id="KW-0175">Coiled coil</keyword>
<organism evidence="19 20">
    <name type="scientific">Cladosporium halotolerans</name>
    <dbReference type="NCBI Taxonomy" id="1052096"/>
    <lineage>
        <taxon>Eukaryota</taxon>
        <taxon>Fungi</taxon>
        <taxon>Dikarya</taxon>
        <taxon>Ascomycota</taxon>
        <taxon>Pezizomycotina</taxon>
        <taxon>Dothideomycetes</taxon>
        <taxon>Dothideomycetidae</taxon>
        <taxon>Cladosporiales</taxon>
        <taxon>Cladosporiaceae</taxon>
        <taxon>Cladosporium</taxon>
    </lineage>
</organism>
<feature type="transmembrane region" description="Helical" evidence="16">
    <location>
        <begin position="1086"/>
        <end position="1102"/>
    </location>
</feature>
<keyword evidence="10" id="KW-0862">Zinc</keyword>
<feature type="transmembrane region" description="Helical" evidence="16">
    <location>
        <begin position="1668"/>
        <end position="1690"/>
    </location>
</feature>
<evidence type="ECO:0000259" key="17">
    <source>
        <dbReference type="PROSITE" id="PS50089"/>
    </source>
</evidence>
<feature type="transmembrane region" description="Helical" evidence="16">
    <location>
        <begin position="1400"/>
        <end position="1422"/>
    </location>
</feature>
<feature type="region of interest" description="Disordered" evidence="15">
    <location>
        <begin position="1"/>
        <end position="52"/>
    </location>
</feature>
<evidence type="ECO:0000256" key="1">
    <source>
        <dbReference type="ARBA" id="ARBA00000900"/>
    </source>
</evidence>
<evidence type="ECO:0000256" key="3">
    <source>
        <dbReference type="ARBA" id="ARBA00004906"/>
    </source>
</evidence>
<feature type="region of interest" description="Disordered" evidence="15">
    <location>
        <begin position="727"/>
        <end position="768"/>
    </location>
</feature>
<reference evidence="19 20" key="1">
    <citation type="journal article" date="2020" name="Microbiol. Resour. Announc.">
        <title>Draft Genome Sequence of a Cladosporium Species Isolated from the Mesophotic Ascidian Didemnum maculosum.</title>
        <authorList>
            <person name="Gioti A."/>
            <person name="Siaperas R."/>
            <person name="Nikolaivits E."/>
            <person name="Le Goff G."/>
            <person name="Ouazzani J."/>
            <person name="Kotoulas G."/>
            <person name="Topakas E."/>
        </authorList>
    </citation>
    <scope>NUCLEOTIDE SEQUENCE [LARGE SCALE GENOMIC DNA]</scope>
    <source>
        <strain evidence="19 20">TM138-S3</strain>
    </source>
</reference>
<keyword evidence="8 13" id="KW-0863">Zinc-finger</keyword>
<feature type="region of interest" description="Disordered" evidence="15">
    <location>
        <begin position="502"/>
        <end position="697"/>
    </location>
</feature>
<feature type="transmembrane region" description="Helical" evidence="16">
    <location>
        <begin position="273"/>
        <end position="293"/>
    </location>
</feature>
<comment type="subcellular location">
    <subcellularLocation>
        <location evidence="2">Membrane</location>
        <topology evidence="2">Multi-pass membrane protein</topology>
    </subcellularLocation>
</comment>
<evidence type="ECO:0000256" key="14">
    <source>
        <dbReference type="SAM" id="Coils"/>
    </source>
</evidence>
<dbReference type="Proteomes" id="UP000803884">
    <property type="component" value="Unassembled WGS sequence"/>
</dbReference>
<evidence type="ECO:0000256" key="10">
    <source>
        <dbReference type="ARBA" id="ARBA00022833"/>
    </source>
</evidence>
<feature type="domain" description="RING-CH-type" evidence="18">
    <location>
        <begin position="43"/>
        <end position="104"/>
    </location>
</feature>
<evidence type="ECO:0000313" key="20">
    <source>
        <dbReference type="Proteomes" id="UP000803884"/>
    </source>
</evidence>
<evidence type="ECO:0000256" key="9">
    <source>
        <dbReference type="ARBA" id="ARBA00022786"/>
    </source>
</evidence>
<evidence type="ECO:0000256" key="15">
    <source>
        <dbReference type="SAM" id="MobiDB-lite"/>
    </source>
</evidence>
<feature type="transmembrane region" description="Helical" evidence="16">
    <location>
        <begin position="1626"/>
        <end position="1648"/>
    </location>
</feature>
<comment type="pathway">
    <text evidence="3">Protein modification; protein ubiquitination.</text>
</comment>
<evidence type="ECO:0000256" key="16">
    <source>
        <dbReference type="SAM" id="Phobius"/>
    </source>
</evidence>
<evidence type="ECO:0000256" key="5">
    <source>
        <dbReference type="ARBA" id="ARBA00022679"/>
    </source>
</evidence>
<feature type="compositionally biased region" description="Polar residues" evidence="15">
    <location>
        <begin position="626"/>
        <end position="639"/>
    </location>
</feature>
<evidence type="ECO:0000256" key="12">
    <source>
        <dbReference type="ARBA" id="ARBA00023136"/>
    </source>
</evidence>
<evidence type="ECO:0000256" key="2">
    <source>
        <dbReference type="ARBA" id="ARBA00004141"/>
    </source>
</evidence>
<feature type="transmembrane region" description="Helical" evidence="16">
    <location>
        <begin position="138"/>
        <end position="157"/>
    </location>
</feature>
<dbReference type="Pfam" id="PF23113">
    <property type="entry name" value="MARCHF6_C"/>
    <property type="match status" value="1"/>
</dbReference>
<feature type="compositionally biased region" description="Basic and acidic residues" evidence="15">
    <location>
        <begin position="688"/>
        <end position="697"/>
    </location>
</feature>
<dbReference type="FunFam" id="3.30.40.10:FF:000287">
    <property type="entry name" value="RING finger membrane protein"/>
    <property type="match status" value="1"/>
</dbReference>
<keyword evidence="20" id="KW-1185">Reference proteome</keyword>
<feature type="transmembrane region" description="Helical" evidence="16">
    <location>
        <begin position="1144"/>
        <end position="1164"/>
    </location>
</feature>
<evidence type="ECO:0000256" key="6">
    <source>
        <dbReference type="ARBA" id="ARBA00022692"/>
    </source>
</evidence>
<keyword evidence="12 16" id="KW-0472">Membrane</keyword>
<keyword evidence="11 16" id="KW-1133">Transmembrane helix</keyword>
<keyword evidence="5" id="KW-0808">Transferase</keyword>
<keyword evidence="6 16" id="KW-0812">Transmembrane</keyword>
<proteinExistence type="predicted"/>
<dbReference type="Gene3D" id="3.30.40.10">
    <property type="entry name" value="Zinc/RING finger domain, C3HC4 (zinc finger)"/>
    <property type="match status" value="1"/>
</dbReference>
<dbReference type="RefSeq" id="XP_069233646.1">
    <property type="nucleotide sequence ID" value="XM_069369556.1"/>
</dbReference>
<dbReference type="GO" id="GO:0005789">
    <property type="term" value="C:endoplasmic reticulum membrane"/>
    <property type="evidence" value="ECO:0007669"/>
    <property type="project" value="TreeGrafter"/>
</dbReference>
<feature type="compositionally biased region" description="Low complexity" evidence="15">
    <location>
        <begin position="512"/>
        <end position="529"/>
    </location>
</feature>
<dbReference type="PROSITE" id="PS50089">
    <property type="entry name" value="ZF_RING_2"/>
    <property type="match status" value="1"/>
</dbReference>
<feature type="compositionally biased region" description="Basic and acidic residues" evidence="15">
    <location>
        <begin position="546"/>
        <end position="565"/>
    </location>
</feature>
<keyword evidence="7" id="KW-0479">Metal-binding</keyword>
<dbReference type="GO" id="GO:0061630">
    <property type="term" value="F:ubiquitin protein ligase activity"/>
    <property type="evidence" value="ECO:0007669"/>
    <property type="project" value="UniProtKB-EC"/>
</dbReference>
<dbReference type="PANTHER" id="PTHR13145:SF0">
    <property type="entry name" value="E3 UBIQUITIN-PROTEIN LIGASE MARCHF6"/>
    <property type="match status" value="1"/>
</dbReference>
<dbReference type="PROSITE" id="PS51292">
    <property type="entry name" value="ZF_RING_CH"/>
    <property type="match status" value="1"/>
</dbReference>
<feature type="transmembrane region" description="Helical" evidence="16">
    <location>
        <begin position="1496"/>
        <end position="1520"/>
    </location>
</feature>
<gene>
    <name evidence="19" type="ORF">WHR41_00950</name>
</gene>
<dbReference type="Pfam" id="PF12906">
    <property type="entry name" value="RINGv"/>
    <property type="match status" value="1"/>
</dbReference>
<evidence type="ECO:0000256" key="8">
    <source>
        <dbReference type="ARBA" id="ARBA00022771"/>
    </source>
</evidence>
<evidence type="ECO:0000313" key="19">
    <source>
        <dbReference type="EMBL" id="KAL1590541.1"/>
    </source>
</evidence>
<dbReference type="EMBL" id="JAAQHG020000002">
    <property type="protein sequence ID" value="KAL1590541.1"/>
    <property type="molecule type" value="Genomic_DNA"/>
</dbReference>
<dbReference type="GO" id="GO:0036503">
    <property type="term" value="P:ERAD pathway"/>
    <property type="evidence" value="ECO:0007669"/>
    <property type="project" value="TreeGrafter"/>
</dbReference>
<comment type="caution">
    <text evidence="19">The sequence shown here is derived from an EMBL/GenBank/DDBJ whole genome shotgun (WGS) entry which is preliminary data.</text>
</comment>
<dbReference type="SMART" id="SM00744">
    <property type="entry name" value="RINGv"/>
    <property type="match status" value="1"/>
</dbReference>
<feature type="transmembrane region" description="Helical" evidence="16">
    <location>
        <begin position="828"/>
        <end position="845"/>
    </location>
</feature>
<feature type="transmembrane region" description="Helical" evidence="16">
    <location>
        <begin position="1245"/>
        <end position="1263"/>
    </location>
</feature>
<feature type="region of interest" description="Disordered" evidence="15">
    <location>
        <begin position="461"/>
        <end position="483"/>
    </location>
</feature>
<evidence type="ECO:0000256" key="13">
    <source>
        <dbReference type="PROSITE-ProRule" id="PRU00175"/>
    </source>
</evidence>
<accession>A0AB34L5Q6</accession>
<dbReference type="GeneID" id="96002394"/>
<dbReference type="PANTHER" id="PTHR13145">
    <property type="entry name" value="SSM4 PROTEIN"/>
    <property type="match status" value="1"/>
</dbReference>
<dbReference type="InterPro" id="IPR013083">
    <property type="entry name" value="Znf_RING/FYVE/PHD"/>
</dbReference>
<sequence>MDNFGDYVEFDGPLPQHDEPLGDVPFEDLSRKDTIESKAASEPNSESHPTCRICRSEGSPEEPLFHPCKCSGSIQYVHQECLMEWLSHSHKKHCELCKTPFRFTKLYDANMPAQLPLDVFFKRALVHVGQTISNGFRALLVGLVWLVILPWAIRWAWRWMFWTLDAGWAREMYLYKLKRSSGSITRTLLKDSALGQAGQRILGDQQVGSANGSVFSPVYSAFDGLTSSPNLTSSNQTADTAPWPEADTSIFSSWTYLSELTANPGLNRILLDIFEGQLITCVVIIGFILIFLIREWVVQQQPLVNMDQLNNVQQQLREAADRVQEENERFRRQQELLDQARRRLVELQRETEDAQRQNMDTIGLERPEFIGWERLEEIIDVATERLRNGDRDGFEARAPIVTEQIRAAGYESPPDLDTFTDTVYSKLASFPDAERREWEAVLVSEIRQKNVRLDEVLGQDRGNRIEPTENDDSVARPPMPEREFSSRATQIQRLLEEADGIFGQVHGDPNRADTAAADAGSRAAASSSTESWQHVAEPGGPSLAERLAELSERISEPHYDAEKEGIPVANAGPDAKKNIKRSGTGNPRPVPEPKPQDEQLAEDNAEGSPKAAGQNSQQPTEDDSEQPTASANDDQSNGEVRQPPEESLATRVGSAFREEFGLDEIQEPAARDLAGAGSQNETAAPQTEEDRTRRLHENRQDGYFTRLADWFWGDISVANAVDSIPAREERVQDQDEQQPRVQEADGNLGQAQQRAERDLPNDGPDPEVAAAAAQAGLEAEAIEDAEDLEGIFELMGLQGPLTALFQTSMFCLVLVSGTVFSAVGLPYAFGKLVLSFIGSPVYFIFKLPLQSASFVADFAIDTSLFVGGWTAMVIGCLSEVTYKCLSALLRLPASSLLEKLTNASMNTATASGARLQSLFVADAAGDAGINEFFLGWSVHSHASLRDLQEEINAVLSFIGHAIFSTAEVISSGSPTAAWDRVMSLLSHTPALPSRLMAGVGVLQQWTTSSLEVMGTLKTGALTLKVPSTSPTSIEPGLVFWNSSDRVLAVLSGYIALAMVAALYVAADTPITSSPTWQRYEKMVRDTLRQAGGVLKVILIISIEMLVFPLYCGLLLDLAFLPLFGDASVSSRLNFAATSPYTFCFTHWFVGTCYMFHFALFVGICRKILRKGVLWFIRDPDDPTFHPVRDVLERNVTTQLRKIAFSALVYGALVILCLGGVIWTIGKVFKGIFPIQWLQTEPVFEFPFDLLLYNLMTPLCFRLIKPSDTVNSLYAWWLRRCARTLRLSHFLFDNRRKDEEGHHVHKSWTSFFLMRRADTSASSTVPADRKLNPSSESTPEVYFQRDGKYVLTPCNDQYRPPKAGEAFLHTDDEDVYIVDKDGNKNEHFAKMYVPPLFRVRVTLFMVCLWAFSATVGLGATLVPLVFGRTAFGWWFPGVQVNDIYSYTIGAYALGGLLYAAVKSASAVRHLRDRIQSIDLRVWCARTAKLAFRFAKCAYVYGSMGIGLPMFFAFALQFYLIVPLHTYMVASAHEQAAQNATISTTNITAQTFNQTDTVITPAATPRPGPWLAEHNVHLLSDFALGLLYSRIVVSTAFASGRPSRAKEAFRRITAAGYLNPNTRLATRFFILPALILATLTFAFPPLGAWTVISAARRLGCGMDSDVQTVIFRYSFPCAGAVVAVLLGGLEVARATERWRSRVRDEVYLVGERLHNFGEKKPPAGTKSVVRRERPVGGRREVDLDF</sequence>
<evidence type="ECO:0000256" key="7">
    <source>
        <dbReference type="ARBA" id="ARBA00022723"/>
    </source>
</evidence>
<dbReference type="SUPFAM" id="SSF57850">
    <property type="entry name" value="RING/U-box"/>
    <property type="match status" value="1"/>
</dbReference>
<feature type="coiled-coil region" evidence="14">
    <location>
        <begin position="306"/>
        <end position="357"/>
    </location>
</feature>
<evidence type="ECO:0000256" key="4">
    <source>
        <dbReference type="ARBA" id="ARBA00012483"/>
    </source>
</evidence>
<evidence type="ECO:0000259" key="18">
    <source>
        <dbReference type="PROSITE" id="PS51292"/>
    </source>
</evidence>
<dbReference type="InterPro" id="IPR056521">
    <property type="entry name" value="MARCHF6-like_C"/>
</dbReference>
<feature type="transmembrane region" description="Helical" evidence="16">
    <location>
        <begin position="1442"/>
        <end position="1460"/>
    </location>
</feature>